<evidence type="ECO:0000313" key="1">
    <source>
        <dbReference type="EMBL" id="KAK7593118.1"/>
    </source>
</evidence>
<gene>
    <name evidence="1" type="ORF">V9T40_007870</name>
</gene>
<dbReference type="PANTHER" id="PTHR15002:SF0">
    <property type="entry name" value="RIBOSOMAL BIOGENESIS PROTEIN LAS1L"/>
    <property type="match status" value="1"/>
</dbReference>
<dbReference type="Pfam" id="PF04031">
    <property type="entry name" value="Las1"/>
    <property type="match status" value="1"/>
</dbReference>
<accession>A0AAN9TKN4</accession>
<comment type="caution">
    <text evidence="1">The sequence shown here is derived from an EMBL/GenBank/DDBJ whole genome shotgun (WGS) entry which is preliminary data.</text>
</comment>
<dbReference type="GO" id="GO:0004519">
    <property type="term" value="F:endonuclease activity"/>
    <property type="evidence" value="ECO:0007669"/>
    <property type="project" value="InterPro"/>
</dbReference>
<evidence type="ECO:0000313" key="2">
    <source>
        <dbReference type="Proteomes" id="UP001367676"/>
    </source>
</evidence>
<keyword evidence="2" id="KW-1185">Reference proteome</keyword>
<organism evidence="1 2">
    <name type="scientific">Parthenolecanium corni</name>
    <dbReference type="NCBI Taxonomy" id="536013"/>
    <lineage>
        <taxon>Eukaryota</taxon>
        <taxon>Metazoa</taxon>
        <taxon>Ecdysozoa</taxon>
        <taxon>Arthropoda</taxon>
        <taxon>Hexapoda</taxon>
        <taxon>Insecta</taxon>
        <taxon>Pterygota</taxon>
        <taxon>Neoptera</taxon>
        <taxon>Paraneoptera</taxon>
        <taxon>Hemiptera</taxon>
        <taxon>Sternorrhyncha</taxon>
        <taxon>Coccoidea</taxon>
        <taxon>Coccidae</taxon>
        <taxon>Parthenolecanium</taxon>
    </lineage>
</organism>
<dbReference type="EMBL" id="JBBCAQ010000020">
    <property type="protein sequence ID" value="KAK7593118.1"/>
    <property type="molecule type" value="Genomic_DNA"/>
</dbReference>
<sequence length="517" mass="59802">MDEYEKVPWSCREEWEYCRDRLFGEDNVMQQKALEHLYVWKIRNSNLPIGVECTLILMEAKVRENLLKKGNTPDMSLAMWYSTPIMRFINLVTDSNVGAKTPNSMMDFAKQLDIPDWIVELRHAAAHGHSLPKLSKLKEATDFCLKWLQDNYWHKGLSSHNSVSEEFRNSISPLDRYFDAYKIIKLHLLQGCDVIADLSDDERKVVLNVMPIKEKQERENSMDSWFLEDAYEVVLKKLSRLLKHKEYAKELVDRIVTSDHQKLDFPADILKDDVFLSPNMLEKNGLEIALQKWGDLLNALCYSGSCVYLLKKLFHLIGDELEYTYSKKCAFTYANAILDSICLCEEKKRQEKTNVKKKRKLQIPEDNREKLNALVVNATLRDEEIKELMLIITKNPNPFSEKILNKISESDAISTAAKKLSQLNAIYTGTLSHAEQIKSKMSDNTQLQIHTVQELKELLGVADEPLSPDYIDSPTEKTTLENGSLWGTVPLGLLPEQEKFHLWMKIYDLDETELCEE</sequence>
<reference evidence="1 2" key="1">
    <citation type="submission" date="2024-03" db="EMBL/GenBank/DDBJ databases">
        <title>Adaptation during the transition from Ophiocordyceps entomopathogen to insect associate is accompanied by gene loss and intensified selection.</title>
        <authorList>
            <person name="Ward C.M."/>
            <person name="Onetto C.A."/>
            <person name="Borneman A.R."/>
        </authorList>
    </citation>
    <scope>NUCLEOTIDE SEQUENCE [LARGE SCALE GENOMIC DNA]</scope>
    <source>
        <strain evidence="1">AWRI1</strain>
        <tissue evidence="1">Single Adult Female</tissue>
    </source>
</reference>
<dbReference type="GO" id="GO:0000470">
    <property type="term" value="P:maturation of LSU-rRNA"/>
    <property type="evidence" value="ECO:0007669"/>
    <property type="project" value="TreeGrafter"/>
</dbReference>
<name>A0AAN9TKN4_9HEMI</name>
<dbReference type="AlphaFoldDB" id="A0AAN9TKN4"/>
<protein>
    <recommendedName>
        <fullName evidence="3">Ribosomal biogenesis protein LAS1L</fullName>
    </recommendedName>
</protein>
<dbReference type="GO" id="GO:0090730">
    <property type="term" value="C:Las1 complex"/>
    <property type="evidence" value="ECO:0007669"/>
    <property type="project" value="InterPro"/>
</dbReference>
<dbReference type="GO" id="GO:0000460">
    <property type="term" value="P:maturation of 5.8S rRNA"/>
    <property type="evidence" value="ECO:0007669"/>
    <property type="project" value="TreeGrafter"/>
</dbReference>
<dbReference type="PANTHER" id="PTHR15002">
    <property type="entry name" value="RIBOSOMAL BIOGENESIS PROTEIN LAS1L"/>
    <property type="match status" value="1"/>
</dbReference>
<dbReference type="Proteomes" id="UP001367676">
    <property type="component" value="Unassembled WGS sequence"/>
</dbReference>
<proteinExistence type="predicted"/>
<evidence type="ECO:0008006" key="3">
    <source>
        <dbReference type="Google" id="ProtNLM"/>
    </source>
</evidence>
<dbReference type="InterPro" id="IPR007174">
    <property type="entry name" value="Las1"/>
</dbReference>
<dbReference type="GO" id="GO:0030687">
    <property type="term" value="C:preribosome, large subunit precursor"/>
    <property type="evidence" value="ECO:0007669"/>
    <property type="project" value="TreeGrafter"/>
</dbReference>